<dbReference type="FunFam" id="1.10.10.10:FF:000079">
    <property type="entry name" value="GntR family transcriptional regulator"/>
    <property type="match status" value="1"/>
</dbReference>
<dbReference type="EMBL" id="RHXB01000003">
    <property type="protein sequence ID" value="RSE27812.1"/>
    <property type="molecule type" value="Genomic_DNA"/>
</dbReference>
<dbReference type="SMART" id="SM00866">
    <property type="entry name" value="UTRA"/>
    <property type="match status" value="1"/>
</dbReference>
<name>A0A427V4Y5_9ENTR</name>
<dbReference type="InterPro" id="IPR036390">
    <property type="entry name" value="WH_DNA-bd_sf"/>
</dbReference>
<reference evidence="5 6" key="1">
    <citation type="submission" date="2018-10" db="EMBL/GenBank/DDBJ databases">
        <title>Transmission dynamics of multidrug resistant bacteria on intensive care unit surfaces.</title>
        <authorList>
            <person name="D'Souza A.W."/>
            <person name="Potter R.F."/>
            <person name="Wallace M."/>
            <person name="Shupe A."/>
            <person name="Patel S."/>
            <person name="Sun S."/>
            <person name="Gul D."/>
            <person name="Kwon J.H."/>
            <person name="Andleeb S."/>
            <person name="Burnham C.-A.D."/>
            <person name="Dantas G."/>
        </authorList>
    </citation>
    <scope>NUCLEOTIDE SEQUENCE [LARGE SCALE GENOMIC DNA]</scope>
    <source>
        <strain evidence="5 6">AS_373</strain>
    </source>
</reference>
<dbReference type="InterPro" id="IPR000524">
    <property type="entry name" value="Tscrpt_reg_HTH_GntR"/>
</dbReference>
<dbReference type="SUPFAM" id="SSF64288">
    <property type="entry name" value="Chorismate lyase-like"/>
    <property type="match status" value="1"/>
</dbReference>
<dbReference type="Pfam" id="PF07702">
    <property type="entry name" value="UTRA"/>
    <property type="match status" value="1"/>
</dbReference>
<evidence type="ECO:0000256" key="2">
    <source>
        <dbReference type="ARBA" id="ARBA00023125"/>
    </source>
</evidence>
<dbReference type="SMART" id="SM00345">
    <property type="entry name" value="HTH_GNTR"/>
    <property type="match status" value="1"/>
</dbReference>
<dbReference type="PRINTS" id="PR00035">
    <property type="entry name" value="HTHGNTR"/>
</dbReference>
<keyword evidence="3" id="KW-0804">Transcription</keyword>
<dbReference type="InterPro" id="IPR011663">
    <property type="entry name" value="UTRA"/>
</dbReference>
<evidence type="ECO:0000259" key="4">
    <source>
        <dbReference type="PROSITE" id="PS50949"/>
    </source>
</evidence>
<dbReference type="Pfam" id="PF00392">
    <property type="entry name" value="GntR"/>
    <property type="match status" value="1"/>
</dbReference>
<accession>A0A427V4Y5</accession>
<dbReference type="InterPro" id="IPR050679">
    <property type="entry name" value="Bact_HTH_transcr_reg"/>
</dbReference>
<dbReference type="GO" id="GO:0003700">
    <property type="term" value="F:DNA-binding transcription factor activity"/>
    <property type="evidence" value="ECO:0007669"/>
    <property type="project" value="InterPro"/>
</dbReference>
<keyword evidence="1" id="KW-0805">Transcription regulation</keyword>
<dbReference type="PROSITE" id="PS50949">
    <property type="entry name" value="HTH_GNTR"/>
    <property type="match status" value="1"/>
</dbReference>
<sequence>MPATERYSHQLLYATVRQRLLDDIAQGVYRAGQQIPTESELCTLYNVSRITIRKAISDLVNDGVLQRWQGKGTFVQSKKVENALLTVSGFTDFGVSQGKPTREEVIELERISADPFCERLNIPGGSEIFRLMRVMYLDDEPLFIDSSWIPLSRYPAFDEIYTAGASTYKLFQEKFDTRVVSDKKTIDIFMATKAEAQRLKCELGEPLFRISKIAFDQNAKPVHYSELFCRANRVSLTIDNQRQK</sequence>
<comment type="caution">
    <text evidence="5">The sequence shown here is derived from an EMBL/GenBank/DDBJ whole genome shotgun (WGS) entry which is preliminary data.</text>
</comment>
<dbReference type="NCBIfam" id="NF008491">
    <property type="entry name" value="PRK11402.1"/>
    <property type="match status" value="1"/>
</dbReference>
<evidence type="ECO:0000256" key="1">
    <source>
        <dbReference type="ARBA" id="ARBA00023015"/>
    </source>
</evidence>
<dbReference type="InterPro" id="IPR036388">
    <property type="entry name" value="WH-like_DNA-bd_sf"/>
</dbReference>
<evidence type="ECO:0000256" key="3">
    <source>
        <dbReference type="ARBA" id="ARBA00023163"/>
    </source>
</evidence>
<dbReference type="PANTHER" id="PTHR44846:SF1">
    <property type="entry name" value="MANNOSYL-D-GLYCERATE TRANSPORT_METABOLISM SYSTEM REPRESSOR MNGR-RELATED"/>
    <property type="match status" value="1"/>
</dbReference>
<gene>
    <name evidence="5" type="primary">phoB</name>
    <name evidence="5" type="ORF">EGT71_05310</name>
</gene>
<dbReference type="AlphaFoldDB" id="A0A427V4Y5"/>
<feature type="domain" description="HTH gntR-type" evidence="4">
    <location>
        <begin position="10"/>
        <end position="78"/>
    </location>
</feature>
<dbReference type="RefSeq" id="WP_125292548.1">
    <property type="nucleotide sequence ID" value="NZ_JAPTZM010000007.1"/>
</dbReference>
<dbReference type="GO" id="GO:0003677">
    <property type="term" value="F:DNA binding"/>
    <property type="evidence" value="ECO:0007669"/>
    <property type="project" value="UniProtKB-KW"/>
</dbReference>
<keyword evidence="2" id="KW-0238">DNA-binding</keyword>
<dbReference type="PANTHER" id="PTHR44846">
    <property type="entry name" value="MANNOSYL-D-GLYCERATE TRANSPORT/METABOLISM SYSTEM REPRESSOR MNGR-RELATED"/>
    <property type="match status" value="1"/>
</dbReference>
<organism evidence="5 6">
    <name type="scientific">Atlantibacter subterraneus</name>
    <dbReference type="NCBI Taxonomy" id="255519"/>
    <lineage>
        <taxon>Bacteria</taxon>
        <taxon>Pseudomonadati</taxon>
        <taxon>Pseudomonadota</taxon>
        <taxon>Gammaproteobacteria</taxon>
        <taxon>Enterobacterales</taxon>
        <taxon>Enterobacteriaceae</taxon>
        <taxon>Atlantibacter</taxon>
    </lineage>
</organism>
<dbReference type="SUPFAM" id="SSF46785">
    <property type="entry name" value="Winged helix' DNA-binding domain"/>
    <property type="match status" value="1"/>
</dbReference>
<dbReference type="OrthoDB" id="6626198at2"/>
<dbReference type="Gene3D" id="3.40.1410.10">
    <property type="entry name" value="Chorismate lyase-like"/>
    <property type="match status" value="1"/>
</dbReference>
<dbReference type="Proteomes" id="UP000275331">
    <property type="component" value="Unassembled WGS sequence"/>
</dbReference>
<dbReference type="InterPro" id="IPR028978">
    <property type="entry name" value="Chorismate_lyase_/UTRA_dom_sf"/>
</dbReference>
<proteinExistence type="predicted"/>
<evidence type="ECO:0000313" key="5">
    <source>
        <dbReference type="EMBL" id="RSE27812.1"/>
    </source>
</evidence>
<protein>
    <submittedName>
        <fullName evidence="5">Transcriptional regulator PhoB</fullName>
    </submittedName>
</protein>
<dbReference type="Gene3D" id="1.10.10.10">
    <property type="entry name" value="Winged helix-like DNA-binding domain superfamily/Winged helix DNA-binding domain"/>
    <property type="match status" value="1"/>
</dbReference>
<dbReference type="GO" id="GO:0045892">
    <property type="term" value="P:negative regulation of DNA-templated transcription"/>
    <property type="evidence" value="ECO:0007669"/>
    <property type="project" value="TreeGrafter"/>
</dbReference>
<dbReference type="CDD" id="cd07377">
    <property type="entry name" value="WHTH_GntR"/>
    <property type="match status" value="1"/>
</dbReference>
<evidence type="ECO:0000313" key="6">
    <source>
        <dbReference type="Proteomes" id="UP000275331"/>
    </source>
</evidence>